<keyword evidence="1" id="KW-0732">Signal</keyword>
<dbReference type="EMBL" id="CADCVI010000229">
    <property type="protein sequence ID" value="CAA9490767.1"/>
    <property type="molecule type" value="Genomic_DNA"/>
</dbReference>
<evidence type="ECO:0000256" key="2">
    <source>
        <dbReference type="ARBA" id="ARBA00022801"/>
    </source>
</evidence>
<gene>
    <name evidence="4" type="ORF">AVDCRST_MAG25-3344</name>
</gene>
<dbReference type="Pfam" id="PF02230">
    <property type="entry name" value="Abhydrolase_2"/>
    <property type="match status" value="1"/>
</dbReference>
<evidence type="ECO:0000259" key="3">
    <source>
        <dbReference type="Pfam" id="PF02230"/>
    </source>
</evidence>
<accession>A0A6J4SF33</accession>
<dbReference type="InterPro" id="IPR003140">
    <property type="entry name" value="PLipase/COase/thioEstase"/>
</dbReference>
<keyword evidence="2" id="KW-0378">Hydrolase</keyword>
<reference evidence="4" key="1">
    <citation type="submission" date="2020-02" db="EMBL/GenBank/DDBJ databases">
        <authorList>
            <person name="Meier V. D."/>
        </authorList>
    </citation>
    <scope>NUCLEOTIDE SEQUENCE</scope>
    <source>
        <strain evidence="4">AVDCRST_MAG25</strain>
    </source>
</reference>
<feature type="domain" description="Phospholipase/carboxylesterase/thioesterase" evidence="3">
    <location>
        <begin position="8"/>
        <end position="83"/>
    </location>
</feature>
<organism evidence="4">
    <name type="scientific">uncultured Rubrobacteraceae bacterium</name>
    <dbReference type="NCBI Taxonomy" id="349277"/>
    <lineage>
        <taxon>Bacteria</taxon>
        <taxon>Bacillati</taxon>
        <taxon>Actinomycetota</taxon>
        <taxon>Rubrobacteria</taxon>
        <taxon>Rubrobacterales</taxon>
        <taxon>Rubrobacteraceae</taxon>
        <taxon>environmental samples</taxon>
    </lineage>
</organism>
<dbReference type="PANTHER" id="PTHR43037:SF5">
    <property type="entry name" value="FERULOYL ESTERASE"/>
    <property type="match status" value="1"/>
</dbReference>
<dbReference type="PANTHER" id="PTHR43037">
    <property type="entry name" value="UNNAMED PRODUCT-RELATED"/>
    <property type="match status" value="1"/>
</dbReference>
<evidence type="ECO:0000313" key="4">
    <source>
        <dbReference type="EMBL" id="CAA9490767.1"/>
    </source>
</evidence>
<sequence length="132" mass="14600">MEFVNRALEQTFGRLAVDPERLAVGGFSDGASYALSLGIDNGDLFSHVLAFSPGFMAPAERRGRPPVFVSHGTADQVLPIDRTSRRIVPQLERQGYQVTYREFDGPHTVPKPVAREALEWFIADRGATDGRQ</sequence>
<dbReference type="SUPFAM" id="SSF53474">
    <property type="entry name" value="alpha/beta-Hydrolases"/>
    <property type="match status" value="1"/>
</dbReference>
<protein>
    <submittedName>
        <fullName evidence="4">Phospholipase/carboxylesterase</fullName>
    </submittedName>
</protein>
<name>A0A6J4SF33_9ACTN</name>
<evidence type="ECO:0000256" key="1">
    <source>
        <dbReference type="ARBA" id="ARBA00022729"/>
    </source>
</evidence>
<dbReference type="InterPro" id="IPR050955">
    <property type="entry name" value="Plant_Biomass_Hydrol_Est"/>
</dbReference>
<proteinExistence type="predicted"/>
<dbReference type="GO" id="GO:0016787">
    <property type="term" value="F:hydrolase activity"/>
    <property type="evidence" value="ECO:0007669"/>
    <property type="project" value="UniProtKB-KW"/>
</dbReference>
<dbReference type="InterPro" id="IPR029058">
    <property type="entry name" value="AB_hydrolase_fold"/>
</dbReference>
<dbReference type="AlphaFoldDB" id="A0A6J4SF33"/>
<dbReference type="Gene3D" id="3.40.50.1820">
    <property type="entry name" value="alpha/beta hydrolase"/>
    <property type="match status" value="1"/>
</dbReference>